<evidence type="ECO:0000256" key="1">
    <source>
        <dbReference type="SAM" id="MobiDB-lite"/>
    </source>
</evidence>
<feature type="region of interest" description="Disordered" evidence="1">
    <location>
        <begin position="40"/>
        <end position="60"/>
    </location>
</feature>
<evidence type="ECO:0000256" key="2">
    <source>
        <dbReference type="SAM" id="SignalP"/>
    </source>
</evidence>
<sequence>MHRAALRRSLSPVLPLVCLALACHRGQGVALAPAQEVAAPVEPVPEPPPPPPPAPPTADPHLRQVAEQVYTFAYPLVLMDVTRQVMTTQTPINTFQHMRAYPSAKFRDVVSPNADTLYSSAWLDLAREPIVLGIPDMGKRYWLMPMLDAWTNVFASPGTRTTGNKAQHFAVVGPNWQGQLPEGLVELRAPTDIVWIIGRTAVHSELDTLAVHKLQDQYKLTPLSGWGPMAVAPEPPPLTTGVDIGTPPAQQVQAMPPEQFMARVAELLPENPPADADGAMVDKMRELKLVRGSQWGPAELTPSAELALREGFENARAELAAAARHLPGDKVNGWRIFGDTGQYGVDYERRALVAEVGLGANLPQDALYPATAVDGDGQPLTGANRYVLHFDKGETPPVDGFWSVTLYDEEHFFVANPIDRYAVGDRSKLRRNKDGSVDIYIQQESPGKARETNWLPAPAGPFNLIMRLYWPKEQALTGDWVPPPVTRMP</sequence>
<organism evidence="5 6">
    <name type="scientific">Nannocystis punicea</name>
    <dbReference type="NCBI Taxonomy" id="2995304"/>
    <lineage>
        <taxon>Bacteria</taxon>
        <taxon>Pseudomonadati</taxon>
        <taxon>Myxococcota</taxon>
        <taxon>Polyangia</taxon>
        <taxon>Nannocystales</taxon>
        <taxon>Nannocystaceae</taxon>
        <taxon>Nannocystis</taxon>
    </lineage>
</organism>
<dbReference type="InterPro" id="IPR010621">
    <property type="entry name" value="DUF1214"/>
</dbReference>
<keyword evidence="2" id="KW-0732">Signal</keyword>
<keyword evidence="6" id="KW-1185">Reference proteome</keyword>
<evidence type="ECO:0000313" key="6">
    <source>
        <dbReference type="Proteomes" id="UP001164459"/>
    </source>
</evidence>
<dbReference type="Pfam" id="PF06742">
    <property type="entry name" value="DUF1214"/>
    <property type="match status" value="1"/>
</dbReference>
<feature type="signal peptide" evidence="2">
    <location>
        <begin position="1"/>
        <end position="22"/>
    </location>
</feature>
<accession>A0ABY7HK07</accession>
<proteinExistence type="predicted"/>
<dbReference type="Gene3D" id="2.60.40.1610">
    <property type="entry name" value="Domain of unknown function DUF1254"/>
    <property type="match status" value="1"/>
</dbReference>
<dbReference type="PANTHER" id="PTHR36509:SF2">
    <property type="entry name" value="BLL3101 PROTEIN"/>
    <property type="match status" value="1"/>
</dbReference>
<dbReference type="Pfam" id="PF06863">
    <property type="entry name" value="DUF1254"/>
    <property type="match status" value="1"/>
</dbReference>
<evidence type="ECO:0000259" key="3">
    <source>
        <dbReference type="Pfam" id="PF06742"/>
    </source>
</evidence>
<dbReference type="RefSeq" id="WP_269041813.1">
    <property type="nucleotide sequence ID" value="NZ_CP114040.1"/>
</dbReference>
<reference evidence="5" key="1">
    <citation type="submission" date="2022-11" db="EMBL/GenBank/DDBJ databases">
        <title>Minimal conservation of predation-associated metabolite biosynthetic gene clusters underscores biosynthetic potential of Myxococcota including descriptions for ten novel species: Archangium lansinium sp. nov., Myxococcus landrumus sp. nov., Nannocystis bai.</title>
        <authorList>
            <person name="Ahearne A."/>
            <person name="Stevens C."/>
            <person name="Dowd S."/>
        </authorList>
    </citation>
    <scope>NUCLEOTIDE SEQUENCE</scope>
    <source>
        <strain evidence="5">Fl3</strain>
    </source>
</reference>
<dbReference type="SUPFAM" id="SSF160935">
    <property type="entry name" value="VPA0735-like"/>
    <property type="match status" value="1"/>
</dbReference>
<dbReference type="Proteomes" id="UP001164459">
    <property type="component" value="Chromosome"/>
</dbReference>
<name>A0ABY7HK07_9BACT</name>
<dbReference type="EMBL" id="CP114040">
    <property type="protein sequence ID" value="WAS99453.1"/>
    <property type="molecule type" value="Genomic_DNA"/>
</dbReference>
<dbReference type="PROSITE" id="PS51257">
    <property type="entry name" value="PROKAR_LIPOPROTEIN"/>
    <property type="match status" value="1"/>
</dbReference>
<dbReference type="Gene3D" id="2.60.120.600">
    <property type="entry name" value="Domain of unknown function DUF1214, C-terminal domain"/>
    <property type="match status" value="1"/>
</dbReference>
<feature type="compositionally biased region" description="Pro residues" evidence="1">
    <location>
        <begin position="42"/>
        <end position="58"/>
    </location>
</feature>
<feature type="chain" id="PRO_5045504880" evidence="2">
    <location>
        <begin position="23"/>
        <end position="489"/>
    </location>
</feature>
<feature type="domain" description="DUF1214" evidence="3">
    <location>
        <begin position="366"/>
        <end position="473"/>
    </location>
</feature>
<gene>
    <name evidence="5" type="ORF">O0S08_25285</name>
</gene>
<dbReference type="InterPro" id="IPR010679">
    <property type="entry name" value="DUF1254"/>
</dbReference>
<dbReference type="PANTHER" id="PTHR36509">
    <property type="entry name" value="BLL3101 PROTEIN"/>
    <property type="match status" value="1"/>
</dbReference>
<evidence type="ECO:0000313" key="5">
    <source>
        <dbReference type="EMBL" id="WAS99453.1"/>
    </source>
</evidence>
<evidence type="ECO:0000259" key="4">
    <source>
        <dbReference type="Pfam" id="PF06863"/>
    </source>
</evidence>
<feature type="domain" description="DUF1254" evidence="4">
    <location>
        <begin position="92"/>
        <end position="222"/>
    </location>
</feature>
<dbReference type="InterPro" id="IPR037050">
    <property type="entry name" value="DUF1254_sf"/>
</dbReference>
<dbReference type="InterPro" id="IPR037049">
    <property type="entry name" value="DUF1214_C_sf"/>
</dbReference>
<protein>
    <submittedName>
        <fullName evidence="5">DUF1254 domain-containing protein</fullName>
    </submittedName>
</protein>